<evidence type="ECO:0000256" key="2">
    <source>
        <dbReference type="SAM" id="MobiDB-lite"/>
    </source>
</evidence>
<dbReference type="Pfam" id="PF02493">
    <property type="entry name" value="MORN"/>
    <property type="match status" value="4"/>
</dbReference>
<dbReference type="SUPFAM" id="SSF82185">
    <property type="entry name" value="Histone H3 K4-specific methyltransferase SET7/9 N-terminal domain"/>
    <property type="match status" value="2"/>
</dbReference>
<dbReference type="SMART" id="SM00698">
    <property type="entry name" value="MORN"/>
    <property type="match status" value="4"/>
</dbReference>
<feature type="compositionally biased region" description="Acidic residues" evidence="2">
    <location>
        <begin position="37"/>
        <end position="46"/>
    </location>
</feature>
<dbReference type="PANTHER" id="PTHR23084">
    <property type="entry name" value="PHOSPHATIDYLINOSITOL-4-PHOSPHATE 5-KINASE RELATED"/>
    <property type="match status" value="1"/>
</dbReference>
<name>A0A811NP20_9POAL</name>
<comment type="caution">
    <text evidence="3">The sequence shown here is derived from an EMBL/GenBank/DDBJ whole genome shotgun (WGS) entry which is preliminary data.</text>
</comment>
<dbReference type="OrthoDB" id="1707155at2759"/>
<dbReference type="InterPro" id="IPR003409">
    <property type="entry name" value="MORN"/>
</dbReference>
<reference evidence="3" key="1">
    <citation type="submission" date="2020-10" db="EMBL/GenBank/DDBJ databases">
        <authorList>
            <person name="Han B."/>
            <person name="Lu T."/>
            <person name="Zhao Q."/>
            <person name="Huang X."/>
            <person name="Zhao Y."/>
        </authorList>
    </citation>
    <scope>NUCLEOTIDE SEQUENCE</scope>
</reference>
<protein>
    <submittedName>
        <fullName evidence="3">Uncharacterized protein</fullName>
    </submittedName>
</protein>
<dbReference type="AlphaFoldDB" id="A0A811NP20"/>
<evidence type="ECO:0000256" key="1">
    <source>
        <dbReference type="ARBA" id="ARBA00022737"/>
    </source>
</evidence>
<sequence>MKRIEKYSSASSTIYQYHHKDGEDSDTSTNGGNDSDGAGEDEDAEVLGESTQAEQLLPSGDFYQGDLHGDLQHGVGKFLWTDGSMYEGAWRRGHASAAASSPGPLAPHEGNFAGGYMHGQVTYIGEFGDTLAGLWTNNLRHGRGTQAYANGDVYDGDWCHDHEYIGPWRSGDMHGCGTVIWVDGDRYDDTWEDTKPKGQGTFRIVAANNKPCQDLTKLKHLKI</sequence>
<dbReference type="GO" id="GO:0016020">
    <property type="term" value="C:membrane"/>
    <property type="evidence" value="ECO:0007669"/>
    <property type="project" value="UniProtKB-ARBA"/>
</dbReference>
<feature type="region of interest" description="Disordered" evidence="2">
    <location>
        <begin position="1"/>
        <end position="48"/>
    </location>
</feature>
<accession>A0A811NP20</accession>
<keyword evidence="1" id="KW-0677">Repeat</keyword>
<dbReference type="EMBL" id="CAJGYO010000005">
    <property type="protein sequence ID" value="CAD6231118.1"/>
    <property type="molecule type" value="Genomic_DNA"/>
</dbReference>
<organism evidence="3 4">
    <name type="scientific">Miscanthus lutarioriparius</name>
    <dbReference type="NCBI Taxonomy" id="422564"/>
    <lineage>
        <taxon>Eukaryota</taxon>
        <taxon>Viridiplantae</taxon>
        <taxon>Streptophyta</taxon>
        <taxon>Embryophyta</taxon>
        <taxon>Tracheophyta</taxon>
        <taxon>Spermatophyta</taxon>
        <taxon>Magnoliopsida</taxon>
        <taxon>Liliopsida</taxon>
        <taxon>Poales</taxon>
        <taxon>Poaceae</taxon>
        <taxon>PACMAD clade</taxon>
        <taxon>Panicoideae</taxon>
        <taxon>Andropogonodae</taxon>
        <taxon>Andropogoneae</taxon>
        <taxon>Saccharinae</taxon>
        <taxon>Miscanthus</taxon>
    </lineage>
</organism>
<dbReference type="Gene3D" id="2.20.110.10">
    <property type="entry name" value="Histone H3 K4-specific methyltransferase SET7/9 N-terminal domain"/>
    <property type="match status" value="2"/>
</dbReference>
<evidence type="ECO:0000313" key="3">
    <source>
        <dbReference type="EMBL" id="CAD6231118.1"/>
    </source>
</evidence>
<keyword evidence="4" id="KW-1185">Reference proteome</keyword>
<evidence type="ECO:0000313" key="4">
    <source>
        <dbReference type="Proteomes" id="UP000604825"/>
    </source>
</evidence>
<proteinExistence type="predicted"/>
<dbReference type="PANTHER" id="PTHR23084:SF263">
    <property type="entry name" value="MORN REPEAT-CONTAINING PROTEIN 1"/>
    <property type="match status" value="1"/>
</dbReference>
<dbReference type="Proteomes" id="UP000604825">
    <property type="component" value="Unassembled WGS sequence"/>
</dbReference>
<gene>
    <name evidence="3" type="ORF">NCGR_LOCUS21237</name>
</gene>